<dbReference type="InterPro" id="IPR045450">
    <property type="entry name" value="VMAP_C"/>
</dbReference>
<evidence type="ECO:0000259" key="3">
    <source>
        <dbReference type="Pfam" id="PF20028"/>
    </source>
</evidence>
<dbReference type="Proteomes" id="UP000481360">
    <property type="component" value="Unassembled WGS sequence"/>
</dbReference>
<name>A0A7C9RXI8_9PSEU</name>
<gene>
    <name evidence="4" type="ORF">G7043_37105</name>
</gene>
<accession>A0A7C9RXI8</accession>
<reference evidence="4 5" key="1">
    <citation type="submission" date="2020-03" db="EMBL/GenBank/DDBJ databases">
        <title>Isolation and identification of active actinomycetes.</title>
        <authorList>
            <person name="Sun X."/>
        </authorList>
    </citation>
    <scope>NUCLEOTIDE SEQUENCE [LARGE SCALE GENOMIC DNA]</scope>
    <source>
        <strain evidence="4 5">NEAU-D13</strain>
    </source>
</reference>
<organism evidence="4 5">
    <name type="scientific">Lentzea alba</name>
    <dbReference type="NCBI Taxonomy" id="2714351"/>
    <lineage>
        <taxon>Bacteria</taxon>
        <taxon>Bacillati</taxon>
        <taxon>Actinomycetota</taxon>
        <taxon>Actinomycetes</taxon>
        <taxon>Pseudonocardiales</taxon>
        <taxon>Pseudonocardiaceae</taxon>
        <taxon>Lentzea</taxon>
    </lineage>
</organism>
<dbReference type="Pfam" id="PF20028">
    <property type="entry name" value="VMAP-C"/>
    <property type="match status" value="1"/>
</dbReference>
<keyword evidence="5" id="KW-1185">Reference proteome</keyword>
<feature type="domain" description="vWA-MoxR associated protein C-terminal" evidence="3">
    <location>
        <begin position="238"/>
        <end position="481"/>
    </location>
</feature>
<dbReference type="Pfam" id="PF19916">
    <property type="entry name" value="VMAP-M0"/>
    <property type="match status" value="1"/>
</dbReference>
<dbReference type="InterPro" id="IPR045555">
    <property type="entry name" value="VMAP-M0"/>
</dbReference>
<evidence type="ECO:0000313" key="4">
    <source>
        <dbReference type="EMBL" id="NGY64546.1"/>
    </source>
</evidence>
<dbReference type="AlphaFoldDB" id="A0A7C9RXI8"/>
<dbReference type="EMBL" id="JAAMPJ010000013">
    <property type="protein sequence ID" value="NGY64546.1"/>
    <property type="molecule type" value="Genomic_DNA"/>
</dbReference>
<evidence type="ECO:0000259" key="2">
    <source>
        <dbReference type="Pfam" id="PF19956"/>
    </source>
</evidence>
<dbReference type="InterPro" id="IPR045431">
    <property type="entry name" value="EAD2"/>
</dbReference>
<feature type="domain" description="Effector-associated" evidence="2">
    <location>
        <begin position="17"/>
        <end position="96"/>
    </location>
</feature>
<sequence>MPWAEQNADRGVLWPLVEGLRRIPFLKDRSGRNLVARMVCEELGDLPFEEHDHATGHLYSLAEVCRQHPDGLTTLVVVLERIEQGSRHVVALRDVVQAMTAPRLWSQQESARLFRLLDGEELPDVAEIYHAVLGVSAPSLSAEAGHVDVLRALETLNADPSGIPKPLVFVEHLAVRVRAELAAELRLWSDRQAAHMGLAAELVAVRREAAETPGRLMPEPRSDAYLILQVQREGAAGDKYRLSHWRQFGQTAEWSPVRGTDDVGDLERVKTRVAELVEEAEADWARFRPNIRIEFVLPSEIINLDVDQWPWETDSPIPEPMGCRYPVVVRSLERMATLKWYRWWYDRWEELLSQLSDTGAVLRESAWWSRQANEDGLRKLASAFARTPKLVSLVLSAPPSAEMVGRDEVAAGLRAGVPLILWHREKCDSAEFMTVAESLLHGADDPHDLLERVRLARVTAFEQGTVPGHVGEKLSILLDDPVRVVVPRFPAPPERMSVA</sequence>
<comment type="caution">
    <text evidence="4">The sequence shown here is derived from an EMBL/GenBank/DDBJ whole genome shotgun (WGS) entry which is preliminary data.</text>
</comment>
<evidence type="ECO:0000259" key="1">
    <source>
        <dbReference type="Pfam" id="PF19916"/>
    </source>
</evidence>
<protein>
    <submittedName>
        <fullName evidence="4">Uncharacterized protein</fullName>
    </submittedName>
</protein>
<dbReference type="RefSeq" id="WP_166053365.1">
    <property type="nucleotide sequence ID" value="NZ_JAAMPJ010000013.1"/>
</dbReference>
<dbReference type="Pfam" id="PF19956">
    <property type="entry name" value="EAD2"/>
    <property type="match status" value="1"/>
</dbReference>
<feature type="domain" description="vWA-MoxR associated protein middle region 0" evidence="1">
    <location>
        <begin position="106"/>
        <end position="207"/>
    </location>
</feature>
<proteinExistence type="predicted"/>
<evidence type="ECO:0000313" key="5">
    <source>
        <dbReference type="Proteomes" id="UP000481360"/>
    </source>
</evidence>